<dbReference type="Proteomes" id="UP000185680">
    <property type="component" value="Chromosome"/>
</dbReference>
<evidence type="ECO:0000313" key="2">
    <source>
        <dbReference type="EMBL" id="OAD44088.1"/>
    </source>
</evidence>
<dbReference type="STRING" id="1763535.LPB072_14975"/>
<dbReference type="Proteomes" id="UP000185657">
    <property type="component" value="Unassembled WGS sequence"/>
</dbReference>
<dbReference type="AlphaFoldDB" id="A0A170AJ97"/>
<evidence type="ECO:0000313" key="4">
    <source>
        <dbReference type="Proteomes" id="UP000185680"/>
    </source>
</evidence>
<dbReference type="KEGG" id="hyl:LPB072_14975"/>
<evidence type="ECO:0008006" key="5">
    <source>
        <dbReference type="Google" id="ProtNLM"/>
    </source>
</evidence>
<accession>A0A170AJ97</accession>
<dbReference type="EMBL" id="LVWD01000001">
    <property type="protein sequence ID" value="OAD44088.1"/>
    <property type="molecule type" value="Genomic_DNA"/>
</dbReference>
<protein>
    <recommendedName>
        <fullName evidence="5">DUF4123 domain-containing protein</fullName>
    </recommendedName>
</protein>
<reference evidence="2 3" key="1">
    <citation type="submission" date="2016-02" db="EMBL/GenBank/DDBJ databases">
        <title>Draft genome sequence of Hydrogenophaga sp. LPB0072.</title>
        <authorList>
            <person name="Shin S.-K."/>
            <person name="Yi H."/>
        </authorList>
    </citation>
    <scope>NUCLEOTIDE SEQUENCE [LARGE SCALE GENOMIC DNA]</scope>
    <source>
        <strain evidence="2 3">LPB0072</strain>
    </source>
</reference>
<organism evidence="1 4">
    <name type="scientific">Hydrogenophaga crassostreae</name>
    <dbReference type="NCBI Taxonomy" id="1763535"/>
    <lineage>
        <taxon>Bacteria</taxon>
        <taxon>Pseudomonadati</taxon>
        <taxon>Pseudomonadota</taxon>
        <taxon>Betaproteobacteria</taxon>
        <taxon>Burkholderiales</taxon>
        <taxon>Comamonadaceae</taxon>
        <taxon>Hydrogenophaga</taxon>
    </lineage>
</organism>
<evidence type="ECO:0000313" key="1">
    <source>
        <dbReference type="EMBL" id="AOW13947.1"/>
    </source>
</evidence>
<keyword evidence="3" id="KW-1185">Reference proteome</keyword>
<evidence type="ECO:0000313" key="3">
    <source>
        <dbReference type="Proteomes" id="UP000185657"/>
    </source>
</evidence>
<sequence>MTPRLSAEIQRLYRSPGAMNAPGEATLGLVDSDGRVRAMVVSLSGPADWSLLSAVWRGVQIDLELPAPAIAVNGLDAYELWFSLAVPVPQAQALAFLQGLRQRYLPDVKPHRVGLRPSHDGVASTAVIPAAQGDSGNWSAFVAPDLAAVFGDEPLLDLPPGEDAQAELLGRLKCIVPSAFEAALGQLPVAAHALAPDVSGPASVAHGPSVKARYEDPRLFLQDIMNDASVPVASRIEAARALLGC</sequence>
<dbReference type="RefSeq" id="WP_066084327.1">
    <property type="nucleotide sequence ID" value="NZ_CP017476.1"/>
</dbReference>
<gene>
    <name evidence="1" type="ORF">LPB072_14975</name>
    <name evidence="2" type="ORF">LPB72_00840</name>
</gene>
<dbReference type="EMBL" id="CP017476">
    <property type="protein sequence ID" value="AOW13947.1"/>
    <property type="molecule type" value="Genomic_DNA"/>
</dbReference>
<dbReference type="OrthoDB" id="8756642at2"/>
<proteinExistence type="predicted"/>
<reference evidence="1 4" key="2">
    <citation type="submission" date="2016-10" db="EMBL/GenBank/DDBJ databases">
        <title>Hydorgenophaga sp. LPB0072 isolated from gastropod.</title>
        <authorList>
            <person name="Kim E."/>
            <person name="Yi H."/>
        </authorList>
    </citation>
    <scope>NUCLEOTIDE SEQUENCE [LARGE SCALE GENOMIC DNA]</scope>
    <source>
        <strain evidence="1 4">LPB0072</strain>
    </source>
</reference>
<name>A0A170AJ97_9BURK</name>